<dbReference type="InterPro" id="IPR028457">
    <property type="entry name" value="ABI"/>
</dbReference>
<dbReference type="EMBL" id="HG996473">
    <property type="protein sequence ID" value="CAG1857804.1"/>
    <property type="molecule type" value="Genomic_DNA"/>
</dbReference>
<dbReference type="Gene3D" id="6.10.140.1620">
    <property type="match status" value="1"/>
</dbReference>
<sequence length="315" mass="35218">MQQGRPELGAMTFDEVSLERSKGFVQALQELKNLRPQLYSAAEYCEKSYLRSEQKQMVVDNLKEYGVRALVNVVDHLGTVAYKLTDLSEQQSSDMATVEQKISCLCQQILACQAFTGEECLRQHQLFAATPRHLKHYTLPKFVGTSVESSSMLQNHINPSHVEAKPLPHTWAPKTLSWHLASGSNSSPNRDPPHTAFRQASIQTDLFMFFSSFRVDDSKAFGMTADSCRVLEETTAPLPLSSYLQAAKRRPTINVASRTFAVKDPLEGTRTVAGFESSNDSGQREICQPPPRNKSILSALFPRNKTLKPKRLVVS</sequence>
<evidence type="ECO:0000256" key="3">
    <source>
        <dbReference type="ARBA" id="ARBA00025223"/>
    </source>
</evidence>
<comment type="function">
    <text evidence="3">Involved in regulation of actin and microtubule organization. Part of a WAVE complex that activates the Arp2/3 complex.</text>
</comment>
<comment type="similarity">
    <text evidence="1">Belongs to the ABI family.</text>
</comment>
<evidence type="ECO:0000256" key="1">
    <source>
        <dbReference type="ARBA" id="ARBA00010020"/>
    </source>
</evidence>
<name>A0A8D7FLL2_MUSAM</name>
<comment type="subunit">
    <text evidence="2">Binds SCAR.</text>
</comment>
<evidence type="ECO:0000256" key="2">
    <source>
        <dbReference type="ARBA" id="ARBA00011513"/>
    </source>
</evidence>
<accession>A0A8D7FLL2</accession>
<proteinExistence type="inferred from homology"/>
<evidence type="ECO:0000313" key="4">
    <source>
        <dbReference type="EMBL" id="CAG1857804.1"/>
    </source>
</evidence>
<gene>
    <name evidence="4" type="ORF">GSMUA_28340.1</name>
</gene>
<dbReference type="AlphaFoldDB" id="A0A8D7FLL2"/>
<organism evidence="4">
    <name type="scientific">Musa acuminata subsp. malaccensis</name>
    <name type="common">Wild banana</name>
    <name type="synonym">Musa malaccensis</name>
    <dbReference type="NCBI Taxonomy" id="214687"/>
    <lineage>
        <taxon>Eukaryota</taxon>
        <taxon>Viridiplantae</taxon>
        <taxon>Streptophyta</taxon>
        <taxon>Embryophyta</taxon>
        <taxon>Tracheophyta</taxon>
        <taxon>Spermatophyta</taxon>
        <taxon>Magnoliopsida</taxon>
        <taxon>Liliopsida</taxon>
        <taxon>Zingiberales</taxon>
        <taxon>Musaceae</taxon>
        <taxon>Musa</taxon>
    </lineage>
</organism>
<reference evidence="4" key="1">
    <citation type="submission" date="2021-03" db="EMBL/GenBank/DDBJ databases">
        <authorList>
            <consortium name="Genoscope - CEA"/>
            <person name="William W."/>
        </authorList>
    </citation>
    <scope>NUCLEOTIDE SEQUENCE</scope>
    <source>
        <strain evidence="4">Doubled-haploid Pahang</strain>
    </source>
</reference>
<dbReference type="PANTHER" id="PTHR10460:SF0">
    <property type="entry name" value="ABELSON INTERACTING PROTEIN, ISOFORM D"/>
    <property type="match status" value="1"/>
</dbReference>
<dbReference type="PANTHER" id="PTHR10460">
    <property type="entry name" value="ABL INTERACTOR FAMILY MEMBER"/>
    <property type="match status" value="1"/>
</dbReference>
<protein>
    <submittedName>
        <fullName evidence="4">(wild Malaysian banana) hypothetical protein</fullName>
    </submittedName>
</protein>